<sequence>MKTQEKAPMVEGASHNTGGFGDGLANAARSIIADARRAIADPELSEAEAVHEVRKALKRWRALMRLLAYAIGEPADQMRTEARELMRSIAGARDAQAALDALTDLKKADGAISATSLDTMRKRLTELRDAAEATTFTQETREKISRYLDFATLSLERWPLKGIDFSTVTDALTVTYRRARQLVPDNWPEADAEHLHDLRRRVVEHRHQMDLVEHLWPRLGKVWAEEAQRLRNQLGACQDLAVLTHYTSPHQPLAPWRSRLVPAVQERHAAHIKTAERLAGRLFAEKPKAFHNRITALWSARHARKHRHA</sequence>
<dbReference type="AlphaFoldDB" id="A0A346A1K2"/>
<evidence type="ECO:0000313" key="3">
    <source>
        <dbReference type="Proteomes" id="UP000254889"/>
    </source>
</evidence>
<dbReference type="Pfam" id="PF05235">
    <property type="entry name" value="CHAD"/>
    <property type="match status" value="1"/>
</dbReference>
<dbReference type="PANTHER" id="PTHR39339">
    <property type="entry name" value="SLR1444 PROTEIN"/>
    <property type="match status" value="1"/>
</dbReference>
<gene>
    <name evidence="2" type="ORF">DW352_22540</name>
</gene>
<feature type="domain" description="CHAD" evidence="1">
    <location>
        <begin position="17"/>
        <end position="288"/>
    </location>
</feature>
<accession>A0A346A1K2</accession>
<dbReference type="InterPro" id="IPR007899">
    <property type="entry name" value="CHAD_dom"/>
</dbReference>
<evidence type="ECO:0000259" key="1">
    <source>
        <dbReference type="PROSITE" id="PS51708"/>
    </source>
</evidence>
<name>A0A346A1K2_9HYPH</name>
<dbReference type="RefSeq" id="WP_115693428.1">
    <property type="nucleotide sequence ID" value="NZ_CP031417.1"/>
</dbReference>
<dbReference type="InterPro" id="IPR038186">
    <property type="entry name" value="CHAD_dom_sf"/>
</dbReference>
<dbReference type="EMBL" id="CP031417">
    <property type="protein sequence ID" value="AXK83049.1"/>
    <property type="molecule type" value="Genomic_DNA"/>
</dbReference>
<dbReference type="Proteomes" id="UP000254889">
    <property type="component" value="Chromosome"/>
</dbReference>
<dbReference type="OrthoDB" id="8453396at2"/>
<dbReference type="PANTHER" id="PTHR39339:SF1">
    <property type="entry name" value="CHAD DOMAIN-CONTAINING PROTEIN"/>
    <property type="match status" value="1"/>
</dbReference>
<dbReference type="Gene3D" id="1.40.20.10">
    <property type="entry name" value="CHAD domain"/>
    <property type="match status" value="1"/>
</dbReference>
<dbReference type="PROSITE" id="PS51708">
    <property type="entry name" value="CHAD"/>
    <property type="match status" value="1"/>
</dbReference>
<protein>
    <submittedName>
        <fullName evidence="2">CHAD domain-containing protein</fullName>
    </submittedName>
</protein>
<dbReference type="KEGG" id="ptaw:DW352_22540"/>
<evidence type="ECO:0000313" key="2">
    <source>
        <dbReference type="EMBL" id="AXK83049.1"/>
    </source>
</evidence>
<proteinExistence type="predicted"/>
<keyword evidence="3" id="KW-1185">Reference proteome</keyword>
<organism evidence="2 3">
    <name type="scientific">Pseudolabrys taiwanensis</name>
    <dbReference type="NCBI Taxonomy" id="331696"/>
    <lineage>
        <taxon>Bacteria</taxon>
        <taxon>Pseudomonadati</taxon>
        <taxon>Pseudomonadota</taxon>
        <taxon>Alphaproteobacteria</taxon>
        <taxon>Hyphomicrobiales</taxon>
        <taxon>Xanthobacteraceae</taxon>
        <taxon>Pseudolabrys</taxon>
    </lineage>
</organism>
<reference evidence="2 3" key="1">
    <citation type="submission" date="2018-07" db="EMBL/GenBank/DDBJ databases">
        <authorList>
            <person name="Quirk P.G."/>
            <person name="Krulwich T.A."/>
        </authorList>
    </citation>
    <scope>NUCLEOTIDE SEQUENCE [LARGE SCALE GENOMIC DNA]</scope>
    <source>
        <strain evidence="2 3">CC-BB4</strain>
    </source>
</reference>
<dbReference type="SMART" id="SM00880">
    <property type="entry name" value="CHAD"/>
    <property type="match status" value="1"/>
</dbReference>